<dbReference type="SUPFAM" id="SSF50939">
    <property type="entry name" value="Sialidases"/>
    <property type="match status" value="1"/>
</dbReference>
<gene>
    <name evidence="2" type="ORF">NCCP691_39650</name>
</gene>
<keyword evidence="3" id="KW-1185">Reference proteome</keyword>
<name>A0ABQ4QA68_9BURK</name>
<comment type="caution">
    <text evidence="2">The sequence shown here is derived from an EMBL/GenBank/DDBJ whole genome shotgun (WGS) entry which is preliminary data.</text>
</comment>
<organism evidence="2 3">
    <name type="scientific">Noviherbaspirillum aridicola</name>
    <dbReference type="NCBI Taxonomy" id="2849687"/>
    <lineage>
        <taxon>Bacteria</taxon>
        <taxon>Pseudomonadati</taxon>
        <taxon>Pseudomonadota</taxon>
        <taxon>Betaproteobacteria</taxon>
        <taxon>Burkholderiales</taxon>
        <taxon>Oxalobacteraceae</taxon>
        <taxon>Noviherbaspirillum</taxon>
    </lineage>
</organism>
<evidence type="ECO:0000256" key="1">
    <source>
        <dbReference type="SAM" id="MobiDB-lite"/>
    </source>
</evidence>
<proteinExistence type="predicted"/>
<dbReference type="Proteomes" id="UP000887222">
    <property type="component" value="Unassembled WGS sequence"/>
</dbReference>
<dbReference type="CDD" id="cd15482">
    <property type="entry name" value="Sialidase_non-viral"/>
    <property type="match status" value="1"/>
</dbReference>
<dbReference type="EMBL" id="BPMK01000022">
    <property type="protein sequence ID" value="GIZ53951.1"/>
    <property type="molecule type" value="Genomic_DNA"/>
</dbReference>
<dbReference type="InterPro" id="IPR036278">
    <property type="entry name" value="Sialidase_sf"/>
</dbReference>
<evidence type="ECO:0000313" key="3">
    <source>
        <dbReference type="Proteomes" id="UP000887222"/>
    </source>
</evidence>
<dbReference type="RefSeq" id="WP_220810359.1">
    <property type="nucleotide sequence ID" value="NZ_BPMK01000022.1"/>
</dbReference>
<dbReference type="Gene3D" id="2.120.10.10">
    <property type="match status" value="1"/>
</dbReference>
<evidence type="ECO:0008006" key="4">
    <source>
        <dbReference type="Google" id="ProtNLM"/>
    </source>
</evidence>
<accession>A0ABQ4QA68</accession>
<sequence length="453" mass="47566">MPASSSSLPAARLLLAGALLSTLLSPLLPARAAPLVWEGSVGIADGPGEKGPWQQNESRYRYVDDPTISIGPDGGIAVAWVDQASKDVFFRRLGPDGRPLSAALNVSRSGDTFSWLPRMERAPDAQGTVYLLWQEIIFSGGSHGGDMLFARSGDDGRSFSPPLNLSASVGGDGKGRINAKTWHNGSQDLAAGPGGEVYAAWTEYDGALWFTRSADGGKTFSRPRVVAGEDPARPARAPSLAVGRDRTVYLAWTHGEDAGADIHLAVSRDGGEAFGKPVAVAPADGYADAPKLGIGPDGALHLAYAQSDGGPFGRFRINYTRSDDGGRSFAPARDVSSPLPGRADSARFPYLAIDAAGRLAIAYELFPDHRRDPRGLGVTVSGDGGRSFSPPSAIPDSTGPAGGTNGSHQGWLMEKLAMDDKGRLVIVNSTLVQDRLSRVWLMRGKSAAPAGPR</sequence>
<reference evidence="2 3" key="1">
    <citation type="journal article" date="2022" name="Int. J. Syst. Evol. Microbiol.">
        <title>Noviherbaspirillum aridicola sp. nov., isolated from an arid soil in Pakistan.</title>
        <authorList>
            <person name="Khan I.U."/>
            <person name="Saqib M."/>
            <person name="Amin A."/>
            <person name="Hussain F."/>
            <person name="Li L."/>
            <person name="Liu Y.H."/>
            <person name="Fang B.Z."/>
            <person name="Ahmed I."/>
            <person name="Li W.J."/>
        </authorList>
    </citation>
    <scope>NUCLEOTIDE SEQUENCE [LARGE SCALE GENOMIC DNA]</scope>
    <source>
        <strain evidence="2 3">NCCP-691</strain>
    </source>
</reference>
<protein>
    <recommendedName>
        <fullName evidence="4">Exo-alpha-sialidase</fullName>
    </recommendedName>
</protein>
<evidence type="ECO:0000313" key="2">
    <source>
        <dbReference type="EMBL" id="GIZ53951.1"/>
    </source>
</evidence>
<feature type="region of interest" description="Disordered" evidence="1">
    <location>
        <begin position="374"/>
        <end position="408"/>
    </location>
</feature>